<dbReference type="EMBL" id="AP022561">
    <property type="protein sequence ID" value="BBX06439.1"/>
    <property type="molecule type" value="Genomic_DNA"/>
</dbReference>
<dbReference type="GO" id="GO:0043164">
    <property type="term" value="P:Gram-negative-bacterium-type cell wall biogenesis"/>
    <property type="evidence" value="ECO:0007669"/>
    <property type="project" value="TreeGrafter"/>
</dbReference>
<dbReference type="InterPro" id="IPR003848">
    <property type="entry name" value="DUF218"/>
</dbReference>
<feature type="transmembrane region" description="Helical" evidence="1">
    <location>
        <begin position="15"/>
        <end position="38"/>
    </location>
</feature>
<organism evidence="3 4">
    <name type="scientific">Mycolicibacterium aichiense</name>
    <dbReference type="NCBI Taxonomy" id="1799"/>
    <lineage>
        <taxon>Bacteria</taxon>
        <taxon>Bacillati</taxon>
        <taxon>Actinomycetota</taxon>
        <taxon>Actinomycetes</taxon>
        <taxon>Mycobacteriales</taxon>
        <taxon>Mycobacteriaceae</taxon>
        <taxon>Mycolicibacterium</taxon>
    </lineage>
</organism>
<evidence type="ECO:0000313" key="3">
    <source>
        <dbReference type="EMBL" id="BBX06439.1"/>
    </source>
</evidence>
<evidence type="ECO:0000256" key="1">
    <source>
        <dbReference type="SAM" id="Phobius"/>
    </source>
</evidence>
<reference evidence="3 4" key="1">
    <citation type="journal article" date="2019" name="Emerg. Microbes Infect.">
        <title>Comprehensive subspecies identification of 175 nontuberculous mycobacteria species based on 7547 genomic profiles.</title>
        <authorList>
            <person name="Matsumoto Y."/>
            <person name="Kinjo T."/>
            <person name="Motooka D."/>
            <person name="Nabeya D."/>
            <person name="Jung N."/>
            <person name="Uechi K."/>
            <person name="Horii T."/>
            <person name="Iida T."/>
            <person name="Fujita J."/>
            <person name="Nakamura S."/>
        </authorList>
    </citation>
    <scope>NUCLEOTIDE SEQUENCE [LARGE SCALE GENOMIC DNA]</scope>
    <source>
        <strain evidence="3 4">JCM 6376</strain>
    </source>
</reference>
<dbReference type="PANTHER" id="PTHR30336">
    <property type="entry name" value="INNER MEMBRANE PROTEIN, PROBABLE PERMEASE"/>
    <property type="match status" value="1"/>
</dbReference>
<dbReference type="GO" id="GO:0005886">
    <property type="term" value="C:plasma membrane"/>
    <property type="evidence" value="ECO:0007669"/>
    <property type="project" value="TreeGrafter"/>
</dbReference>
<feature type="domain" description="DUF218" evidence="2">
    <location>
        <begin position="50"/>
        <end position="170"/>
    </location>
</feature>
<accession>A0AAD1MBM0</accession>
<keyword evidence="1" id="KW-0472">Membrane</keyword>
<evidence type="ECO:0000259" key="2">
    <source>
        <dbReference type="Pfam" id="PF02698"/>
    </source>
</evidence>
<keyword evidence="1" id="KW-1133">Transmembrane helix</keyword>
<sequence>MLAGSLPPVGRLRRAVAILATVGVSAAGILAVTGYFLFTRPHGDPLAKADAIVVLGGDNDGRWEYGLNLARQGYASTVLLSNAYSDRPAELSEFRQACASSTATITVLCFIPDPFTTRGEAMYVARLAKEHNWTHVIVVSWNYHMLRARYIFHQCFDGEVTMRPVPRSYDYPPWRWAAEYGYQYAGFVKALLLGCDAG</sequence>
<dbReference type="GO" id="GO:0000270">
    <property type="term" value="P:peptidoglycan metabolic process"/>
    <property type="evidence" value="ECO:0007669"/>
    <property type="project" value="TreeGrafter"/>
</dbReference>
<evidence type="ECO:0000313" key="4">
    <source>
        <dbReference type="Proteomes" id="UP000467327"/>
    </source>
</evidence>
<proteinExistence type="predicted"/>
<dbReference type="Pfam" id="PF02698">
    <property type="entry name" value="DUF218"/>
    <property type="match status" value="1"/>
</dbReference>
<name>A0AAD1MBM0_9MYCO</name>
<keyword evidence="4" id="KW-1185">Reference proteome</keyword>
<dbReference type="PANTHER" id="PTHR30336:SF4">
    <property type="entry name" value="ENVELOPE BIOGENESIS FACTOR ELYC"/>
    <property type="match status" value="1"/>
</dbReference>
<dbReference type="AlphaFoldDB" id="A0AAD1MBM0"/>
<dbReference type="KEGG" id="maic:MAIC_12420"/>
<protein>
    <recommendedName>
        <fullName evidence="2">DUF218 domain-containing protein</fullName>
    </recommendedName>
</protein>
<dbReference type="CDD" id="cd06259">
    <property type="entry name" value="YdcF-like"/>
    <property type="match status" value="1"/>
</dbReference>
<dbReference type="InterPro" id="IPR051599">
    <property type="entry name" value="Cell_Envelope_Assoc"/>
</dbReference>
<dbReference type="Proteomes" id="UP000467327">
    <property type="component" value="Chromosome"/>
</dbReference>
<gene>
    <name evidence="3" type="ORF">MAIC_12420</name>
</gene>
<keyword evidence="1" id="KW-0812">Transmembrane</keyword>